<dbReference type="Pfam" id="PF01169">
    <property type="entry name" value="GDT1"/>
    <property type="match status" value="2"/>
</dbReference>
<sequence length="1269" mass="141240">MAAEVIKPYDMRNDNTKCIISHLDDQLLINIPFAGSVSLRSLLIRSGSSDETPAALYLYKNNDQLDLDDCASESPQPTQKLMSIPVSRDVVEIPLMAARFADVQSITLFVPASCGGERGAATPQTCIYFIGFRGKAKVLSRAGPQNIVYEAAPKATDHARIRGTDAGAHPIIGAMRRVWERVTAPLTFFATNYLNFFRIHLLYFVLTPFITAAIMYASNTKDNYIPYIDCVFMCVSAITVTGLVTIPVSQLTLWQQIILFFHMCTGNVIIVSMTMVLVRRHHFRRRFRSLVMHNERVRNRLMDLEGKGRKEHAEESGRSRGWFSMQHEKGDRAAAKKKQQRLSASMIHRIDQPAVLVNPTGHQTTKVDVPHTEVDQIAQQQPGEQRHVIVTQDDAQPKPILMSQDECHQGPISFVQEPLSIDTEQDNAAERKEGIIYASPTEMEFSLPRSKSFDRPADQKVVSRPMTRSHTVSFAADDQTNQRPSQVQRTVTFHGDQHGPSMERTSTVGTQSTSGATRTVRSNVHHIMQRTKTQGFGGFPSPLEYIGAALHATPGLRRRMTMPRTATMASTRTGTGRTYTVDENGARRDAPYLSFDATVTGNSRFRNLTAAQEEELGGVEYRALNLLAWLIPTYWLTWVSIAILIGAPYLATAGTKYRESINGQEPKPPHNTTWFWIFNSVSAMSNTGMSLYDNSMQGEMSDAYMLLIPMAVLILVGNTSFPITLRFVIWLMSKAVPKTSQVYETLCFLLDHPRRCFYYLFPSPQSWLLTLIVFSLTSIDWLFIVVLELGLPRSVSTGQWVFMGLFQAIATRSAGFQTFNILTLAPSEQMLQVFMMYLAVFPLALVVRTTNVYEERSLGIREEDVDENGKLIPVPEKGERKVWGEFLASHARRQLAYDLWWLALGVWIVCIVERGKISDPNTSQYFSIFTVIYELTSAYGTVGLSTGSPSGTSLSGGFAVLSKLVVIAVMLRGRHRGLPNAIDRAIMLPGEIREHNAYHDTFTEDELEPADETQYVSEKIEIGDKTFLTSAILAMRHPPMAVFWGSWTAMVCMSVMSAAMGAVLPALLSHRASLVIAAVLFLGFGLMMLYHAYHMKGDEIEQEWAEADDEIRADEEEHEMEQLEREGTLPAPATSKPYPAKPAPSLEPGITGVPRKSITEFLREGTRNLCGLCFSPAYSQAFLLSFLGEWGDRSQITTVALAATHKVSIVAFSTSMGHFVCVAIAVTAGSYLAARLSVKHVTYGGAVLFLLFGLVSAHEAYITVADPQP</sequence>
<dbReference type="GO" id="GO:0140107">
    <property type="term" value="F:high-affinity potassium ion transmembrane transporter activity"/>
    <property type="evidence" value="ECO:0007669"/>
    <property type="project" value="TreeGrafter"/>
</dbReference>
<evidence type="ECO:0000313" key="14">
    <source>
        <dbReference type="Proteomes" id="UP001219933"/>
    </source>
</evidence>
<feature type="transmembrane region" description="Helical" evidence="11">
    <location>
        <begin position="1042"/>
        <end position="1068"/>
    </location>
</feature>
<keyword evidence="3" id="KW-0813">Transport</keyword>
<dbReference type="Gene3D" id="2.60.120.470">
    <property type="entry name" value="PITH domain"/>
    <property type="match status" value="1"/>
</dbReference>
<dbReference type="AlphaFoldDB" id="A0AAF0EQX3"/>
<dbReference type="Pfam" id="PF02386">
    <property type="entry name" value="TrkH"/>
    <property type="match status" value="1"/>
</dbReference>
<dbReference type="PANTHER" id="PTHR31064:SF30">
    <property type="entry name" value="HIGH-AFFINITY POTASSIUM TRANSPORT PROTEIN-RELATED"/>
    <property type="match status" value="1"/>
</dbReference>
<keyword evidence="14" id="KW-1185">Reference proteome</keyword>
<evidence type="ECO:0000256" key="3">
    <source>
        <dbReference type="ARBA" id="ARBA00022448"/>
    </source>
</evidence>
<feature type="transmembrane region" description="Helical" evidence="11">
    <location>
        <begin position="704"/>
        <end position="729"/>
    </location>
</feature>
<feature type="transmembrane region" description="Helical" evidence="11">
    <location>
        <begin position="196"/>
        <end position="217"/>
    </location>
</feature>
<dbReference type="GO" id="GO:0030007">
    <property type="term" value="P:intracellular potassium ion homeostasis"/>
    <property type="evidence" value="ECO:0007669"/>
    <property type="project" value="TreeGrafter"/>
</dbReference>
<dbReference type="InterPro" id="IPR051143">
    <property type="entry name" value="TrkH_K-transport"/>
</dbReference>
<feature type="region of interest" description="Disordered" evidence="10">
    <location>
        <begin position="1115"/>
        <end position="1146"/>
    </location>
</feature>
<dbReference type="PANTHER" id="PTHR31064">
    <property type="entry name" value="POTASSIUM TRANSPORT PROTEIN DDB_G0292412-RELATED"/>
    <property type="match status" value="1"/>
</dbReference>
<dbReference type="InterPro" id="IPR004773">
    <property type="entry name" value="K/Na_transp_Trk1/HKT1"/>
</dbReference>
<dbReference type="Pfam" id="PF06201">
    <property type="entry name" value="PITH"/>
    <property type="match status" value="1"/>
</dbReference>
<feature type="transmembrane region" description="Helical" evidence="11">
    <location>
        <begin position="224"/>
        <end position="246"/>
    </location>
</feature>
<proteinExistence type="inferred from homology"/>
<dbReference type="InterPro" id="IPR001727">
    <property type="entry name" value="GDT1-like"/>
</dbReference>
<evidence type="ECO:0000256" key="7">
    <source>
        <dbReference type="ARBA" id="ARBA00022989"/>
    </source>
</evidence>
<feature type="transmembrane region" description="Helical" evidence="11">
    <location>
        <begin position="626"/>
        <end position="650"/>
    </location>
</feature>
<dbReference type="NCBIfam" id="TIGR00934">
    <property type="entry name" value="2a38euk"/>
    <property type="match status" value="1"/>
</dbReference>
<feature type="transmembrane region" description="Helical" evidence="11">
    <location>
        <begin position="767"/>
        <end position="789"/>
    </location>
</feature>
<dbReference type="EMBL" id="CP119878">
    <property type="protein sequence ID" value="WFD34941.1"/>
    <property type="molecule type" value="Genomic_DNA"/>
</dbReference>
<keyword evidence="4" id="KW-0633">Potassium transport</keyword>
<feature type="transmembrane region" description="Helical" evidence="11">
    <location>
        <begin position="1074"/>
        <end position="1093"/>
    </location>
</feature>
<evidence type="ECO:0000256" key="2">
    <source>
        <dbReference type="ARBA" id="ARBA00009190"/>
    </source>
</evidence>
<feature type="region of interest" description="Disordered" evidence="10">
    <location>
        <begin position="493"/>
        <end position="517"/>
    </location>
</feature>
<dbReference type="GO" id="GO:0005737">
    <property type="term" value="C:cytoplasm"/>
    <property type="evidence" value="ECO:0007669"/>
    <property type="project" value="UniProtKB-ARBA"/>
</dbReference>
<feature type="compositionally biased region" description="Polar residues" evidence="10">
    <location>
        <begin position="503"/>
        <end position="517"/>
    </location>
</feature>
<reference evidence="13" key="1">
    <citation type="submission" date="2023-03" db="EMBL/GenBank/DDBJ databases">
        <title>Mating type loci evolution in Malassezia.</title>
        <authorList>
            <person name="Coelho M.A."/>
        </authorList>
    </citation>
    <scope>NUCLEOTIDE SEQUENCE</scope>
    <source>
        <strain evidence="13">CBS 11721</strain>
    </source>
</reference>
<accession>A0AAF0EQX3</accession>
<feature type="region of interest" description="Disordered" evidence="10">
    <location>
        <begin position="307"/>
        <end position="338"/>
    </location>
</feature>
<evidence type="ECO:0000259" key="12">
    <source>
        <dbReference type="Pfam" id="PF06201"/>
    </source>
</evidence>
<gene>
    <name evidence="13" type="ORF">MCUN1_001787</name>
</gene>
<keyword evidence="9 11" id="KW-0472">Membrane</keyword>
<keyword evidence="6" id="KW-0630">Potassium</keyword>
<protein>
    <recommendedName>
        <fullName evidence="12">PITH domain-containing protein</fullName>
    </recommendedName>
</protein>
<comment type="subcellular location">
    <subcellularLocation>
        <location evidence="1">Membrane</location>
        <topology evidence="1">Multi-pass membrane protein</topology>
    </subcellularLocation>
</comment>
<evidence type="ECO:0000256" key="9">
    <source>
        <dbReference type="ARBA" id="ARBA00023136"/>
    </source>
</evidence>
<keyword evidence="5 11" id="KW-0812">Transmembrane</keyword>
<dbReference type="InterPro" id="IPR003445">
    <property type="entry name" value="Cat_transpt"/>
</dbReference>
<keyword evidence="7 11" id="KW-1133">Transmembrane helix</keyword>
<feature type="transmembrane region" description="Helical" evidence="11">
    <location>
        <begin position="1169"/>
        <end position="1187"/>
    </location>
</feature>
<evidence type="ECO:0000256" key="6">
    <source>
        <dbReference type="ARBA" id="ARBA00022958"/>
    </source>
</evidence>
<evidence type="ECO:0000313" key="13">
    <source>
        <dbReference type="EMBL" id="WFD34941.1"/>
    </source>
</evidence>
<evidence type="ECO:0000256" key="5">
    <source>
        <dbReference type="ARBA" id="ARBA00022692"/>
    </source>
</evidence>
<evidence type="ECO:0000256" key="1">
    <source>
        <dbReference type="ARBA" id="ARBA00004141"/>
    </source>
</evidence>
<comment type="similarity">
    <text evidence="2">Belongs to the GDT1 family.</text>
</comment>
<dbReference type="Proteomes" id="UP001219933">
    <property type="component" value="Chromosome 2"/>
</dbReference>
<evidence type="ECO:0000256" key="11">
    <source>
        <dbReference type="SAM" id="Phobius"/>
    </source>
</evidence>
<feature type="transmembrane region" description="Helical" evidence="11">
    <location>
        <begin position="258"/>
        <end position="278"/>
    </location>
</feature>
<evidence type="ECO:0000256" key="4">
    <source>
        <dbReference type="ARBA" id="ARBA00022538"/>
    </source>
</evidence>
<feature type="transmembrane region" description="Helical" evidence="11">
    <location>
        <begin position="1241"/>
        <end position="1262"/>
    </location>
</feature>
<name>A0AAF0EQX3_9BASI</name>
<feature type="compositionally biased region" description="Basic and acidic residues" evidence="10">
    <location>
        <begin position="307"/>
        <end position="318"/>
    </location>
</feature>
<dbReference type="InterPro" id="IPR008979">
    <property type="entry name" value="Galactose-bd-like_sf"/>
</dbReference>
<organism evidence="13 14">
    <name type="scientific">Malassezia cuniculi</name>
    <dbReference type="NCBI Taxonomy" id="948313"/>
    <lineage>
        <taxon>Eukaryota</taxon>
        <taxon>Fungi</taxon>
        <taxon>Dikarya</taxon>
        <taxon>Basidiomycota</taxon>
        <taxon>Ustilaginomycotina</taxon>
        <taxon>Malasseziomycetes</taxon>
        <taxon>Malasseziales</taxon>
        <taxon>Malasseziaceae</taxon>
        <taxon>Malassezia</taxon>
    </lineage>
</organism>
<evidence type="ECO:0000256" key="10">
    <source>
        <dbReference type="SAM" id="MobiDB-lite"/>
    </source>
</evidence>
<feature type="transmembrane region" description="Helical" evidence="11">
    <location>
        <begin position="1207"/>
        <end position="1234"/>
    </location>
</feature>
<dbReference type="InterPro" id="IPR010400">
    <property type="entry name" value="PITH_dom"/>
</dbReference>
<evidence type="ECO:0000256" key="8">
    <source>
        <dbReference type="ARBA" id="ARBA00023065"/>
    </source>
</evidence>
<dbReference type="GO" id="GO:0005886">
    <property type="term" value="C:plasma membrane"/>
    <property type="evidence" value="ECO:0007669"/>
    <property type="project" value="TreeGrafter"/>
</dbReference>
<dbReference type="SUPFAM" id="SSF49785">
    <property type="entry name" value="Galactose-binding domain-like"/>
    <property type="match status" value="1"/>
</dbReference>
<feature type="transmembrane region" description="Helical" evidence="11">
    <location>
        <begin position="829"/>
        <end position="847"/>
    </location>
</feature>
<feature type="domain" description="PITH" evidence="12">
    <location>
        <begin position="3"/>
        <end position="153"/>
    </location>
</feature>
<dbReference type="InterPro" id="IPR037047">
    <property type="entry name" value="PITH_dom_sf"/>
</dbReference>
<keyword evidence="8" id="KW-0406">Ion transport</keyword>
<dbReference type="GO" id="GO:1990573">
    <property type="term" value="P:potassium ion import across plasma membrane"/>
    <property type="evidence" value="ECO:0007669"/>
    <property type="project" value="TreeGrafter"/>
</dbReference>